<dbReference type="RefSeq" id="WP_321547782.1">
    <property type="nucleotide sequence ID" value="NZ_JAXIVS010000007.1"/>
</dbReference>
<evidence type="ECO:0000313" key="2">
    <source>
        <dbReference type="EMBL" id="MDY7229060.1"/>
    </source>
</evidence>
<feature type="domain" description="DUSAM" evidence="1">
    <location>
        <begin position="9"/>
        <end position="122"/>
    </location>
</feature>
<sequence length="128" mass="14595">MTEKNLEDDWYPIRMLDNRVQQGEPLVLTDEARALLRRTAPTVAIHEAEAEAALTSTESATTLLHEIRRRITEGSRRLSRGLHQMYRLRDAGDLEGACQQMREILAVEVVPHYRDIAEGQLECLGEVE</sequence>
<dbReference type="Proteomes" id="UP001291309">
    <property type="component" value="Unassembled WGS sequence"/>
</dbReference>
<name>A0ABU5HAB6_9BACT</name>
<accession>A0ABU5HAB6</accession>
<reference evidence="2 3" key="1">
    <citation type="submission" date="2023-12" db="EMBL/GenBank/DDBJ databases">
        <title>the genome sequence of Hyalangium sp. s54d21.</title>
        <authorList>
            <person name="Zhang X."/>
        </authorList>
    </citation>
    <scope>NUCLEOTIDE SEQUENCE [LARGE SCALE GENOMIC DNA]</scope>
    <source>
        <strain evidence="3">s54d21</strain>
    </source>
</reference>
<dbReference type="InterPro" id="IPR011753">
    <property type="entry name" value="DUSAM_dom"/>
</dbReference>
<comment type="caution">
    <text evidence="2">The sequence shown here is derived from an EMBL/GenBank/DDBJ whole genome shotgun (WGS) entry which is preliminary data.</text>
</comment>
<evidence type="ECO:0000259" key="1">
    <source>
        <dbReference type="Pfam" id="PF09543"/>
    </source>
</evidence>
<organism evidence="2 3">
    <name type="scientific">Hyalangium rubrum</name>
    <dbReference type="NCBI Taxonomy" id="3103134"/>
    <lineage>
        <taxon>Bacteria</taxon>
        <taxon>Pseudomonadati</taxon>
        <taxon>Myxococcota</taxon>
        <taxon>Myxococcia</taxon>
        <taxon>Myxococcales</taxon>
        <taxon>Cystobacterineae</taxon>
        <taxon>Archangiaceae</taxon>
        <taxon>Hyalangium</taxon>
    </lineage>
</organism>
<dbReference type="Pfam" id="PF09543">
    <property type="entry name" value="DUF2379"/>
    <property type="match status" value="1"/>
</dbReference>
<dbReference type="EMBL" id="JAXIVS010000007">
    <property type="protein sequence ID" value="MDY7229060.1"/>
    <property type="molecule type" value="Genomic_DNA"/>
</dbReference>
<keyword evidence="3" id="KW-1185">Reference proteome</keyword>
<proteinExistence type="predicted"/>
<evidence type="ECO:0000313" key="3">
    <source>
        <dbReference type="Proteomes" id="UP001291309"/>
    </source>
</evidence>
<dbReference type="NCBIfam" id="TIGR02267">
    <property type="entry name" value="DUSAM domain"/>
    <property type="match status" value="1"/>
</dbReference>
<protein>
    <submittedName>
        <fullName evidence="2">DUSAM domain-containing protein</fullName>
    </submittedName>
</protein>
<gene>
    <name evidence="2" type="ORF">SYV04_21790</name>
</gene>